<evidence type="ECO:0000313" key="2">
    <source>
        <dbReference type="EMBL" id="PJZ72325.1"/>
    </source>
</evidence>
<sequence>MIAVRPLLMGIPLTENVRNNVLLKARFNHLAFLFSKGVYASDFLFCPGRSFCFGIEQKDKKVFCEPFILIMILL</sequence>
<dbReference type="Proteomes" id="UP000231962">
    <property type="component" value="Unassembled WGS sequence"/>
</dbReference>
<organism evidence="2 4">
    <name type="scientific">Leptospira perolatii</name>
    <dbReference type="NCBI Taxonomy" id="2023191"/>
    <lineage>
        <taxon>Bacteria</taxon>
        <taxon>Pseudomonadati</taxon>
        <taxon>Spirochaetota</taxon>
        <taxon>Spirochaetia</taxon>
        <taxon>Leptospirales</taxon>
        <taxon>Leptospiraceae</taxon>
        <taxon>Leptospira</taxon>
    </lineage>
</organism>
<evidence type="ECO:0000313" key="1">
    <source>
        <dbReference type="EMBL" id="PJZ69293.1"/>
    </source>
</evidence>
<protein>
    <submittedName>
        <fullName evidence="2">Uncharacterized protein</fullName>
    </submittedName>
</protein>
<proteinExistence type="predicted"/>
<reference evidence="3 4" key="1">
    <citation type="submission" date="2017-07" db="EMBL/GenBank/DDBJ databases">
        <title>Leptospira spp. isolated from tropical soils.</title>
        <authorList>
            <person name="Thibeaux R."/>
            <person name="Iraola G."/>
            <person name="Ferres I."/>
            <person name="Bierque E."/>
            <person name="Girault D."/>
            <person name="Soupe-Gilbert M.-E."/>
            <person name="Picardeau M."/>
            <person name="Goarant C."/>
        </authorList>
    </citation>
    <scope>NUCLEOTIDE SEQUENCE [LARGE SCALE GENOMIC DNA]</scope>
    <source>
        <strain evidence="2 4">FH1-B-B1</strain>
        <strain evidence="1 3">FH1-B-C1</strain>
    </source>
</reference>
<gene>
    <name evidence="1" type="ORF">CH360_12340</name>
    <name evidence="2" type="ORF">CH373_14280</name>
</gene>
<dbReference type="EMBL" id="NPDY01000011">
    <property type="protein sequence ID" value="PJZ69293.1"/>
    <property type="molecule type" value="Genomic_DNA"/>
</dbReference>
<evidence type="ECO:0000313" key="3">
    <source>
        <dbReference type="Proteomes" id="UP000231962"/>
    </source>
</evidence>
<keyword evidence="3" id="KW-1185">Reference proteome</keyword>
<name>A0A2M9ZJT8_9LEPT</name>
<dbReference type="EMBL" id="NPDZ01000010">
    <property type="protein sequence ID" value="PJZ72325.1"/>
    <property type="molecule type" value="Genomic_DNA"/>
</dbReference>
<dbReference type="Proteomes" id="UP000231990">
    <property type="component" value="Unassembled WGS sequence"/>
</dbReference>
<dbReference type="AlphaFoldDB" id="A0A2M9ZJT8"/>
<accession>A0A2M9ZJT8</accession>
<comment type="caution">
    <text evidence="2">The sequence shown here is derived from an EMBL/GenBank/DDBJ whole genome shotgun (WGS) entry which is preliminary data.</text>
</comment>
<evidence type="ECO:0000313" key="4">
    <source>
        <dbReference type="Proteomes" id="UP000231990"/>
    </source>
</evidence>